<gene>
    <name evidence="2" type="ORF">HID58_086509</name>
</gene>
<feature type="compositionally biased region" description="Polar residues" evidence="1">
    <location>
        <begin position="309"/>
        <end position="334"/>
    </location>
</feature>
<keyword evidence="3" id="KW-1185">Reference proteome</keyword>
<protein>
    <submittedName>
        <fullName evidence="2">Uncharacterized protein</fullName>
    </submittedName>
</protein>
<organism evidence="2 3">
    <name type="scientific">Brassica napus</name>
    <name type="common">Rape</name>
    <dbReference type="NCBI Taxonomy" id="3708"/>
    <lineage>
        <taxon>Eukaryota</taxon>
        <taxon>Viridiplantae</taxon>
        <taxon>Streptophyta</taxon>
        <taxon>Embryophyta</taxon>
        <taxon>Tracheophyta</taxon>
        <taxon>Spermatophyta</taxon>
        <taxon>Magnoliopsida</taxon>
        <taxon>eudicotyledons</taxon>
        <taxon>Gunneridae</taxon>
        <taxon>Pentapetalae</taxon>
        <taxon>rosids</taxon>
        <taxon>malvids</taxon>
        <taxon>Brassicales</taxon>
        <taxon>Brassicaceae</taxon>
        <taxon>Brassiceae</taxon>
        <taxon>Brassica</taxon>
    </lineage>
</organism>
<evidence type="ECO:0000256" key="1">
    <source>
        <dbReference type="SAM" id="MobiDB-lite"/>
    </source>
</evidence>
<sequence>MNVLARGPGPLGIDLGRVWTGDFMSCKKAGLAGEAFRGTGPKAGKPIVICGVKGDVVATSAVERNRAPTAVRSPDTASAHYFVFQLQSAAEELKRQGSDKVDSSSSMCLPFFPMSFQTPQIGHACTELYKKTNKIRGDEVMKNKETTARGVIVTKETSARQPTIAMTSFMTSETMGSRSDSEEQFTLDTNYVPPDTTDFETQQVMAILTAIDENDDQRDGSDEGNKQGFKRKLISLVDSEEDVDVEITPTTQPRKPPRKTSFGTASQKPMYQSTLDGGSGSSAQASSQKKTVPLKSVIRGGRRKPAHRGSSTQSRKNKGPSTQSRKNKGPSTQSLKKKSKIQEEIPDFDEELMYVDELHELQKPKKNQEQ</sequence>
<proteinExistence type="predicted"/>
<reference evidence="2 3" key="1">
    <citation type="submission" date="2021-05" db="EMBL/GenBank/DDBJ databases">
        <title>Genome Assembly of Synthetic Allotetraploid Brassica napus Reveals Homoeologous Exchanges between Subgenomes.</title>
        <authorList>
            <person name="Davis J.T."/>
        </authorList>
    </citation>
    <scope>NUCLEOTIDE SEQUENCE [LARGE SCALE GENOMIC DNA]</scope>
    <source>
        <strain evidence="3">cv. Da-Ae</strain>
        <tissue evidence="2">Seedling</tissue>
    </source>
</reference>
<feature type="compositionally biased region" description="Polar residues" evidence="1">
    <location>
        <begin position="261"/>
        <end position="276"/>
    </location>
</feature>
<dbReference type="EMBL" id="JAGKQM010000019">
    <property type="protein sequence ID" value="KAH0858248.1"/>
    <property type="molecule type" value="Genomic_DNA"/>
</dbReference>
<feature type="region of interest" description="Disordered" evidence="1">
    <location>
        <begin position="211"/>
        <end position="348"/>
    </location>
</feature>
<comment type="caution">
    <text evidence="2">The sequence shown here is derived from an EMBL/GenBank/DDBJ whole genome shotgun (WGS) entry which is preliminary data.</text>
</comment>
<evidence type="ECO:0000313" key="2">
    <source>
        <dbReference type="EMBL" id="KAH0858248.1"/>
    </source>
</evidence>
<accession>A0ABQ7XQN3</accession>
<evidence type="ECO:0000313" key="3">
    <source>
        <dbReference type="Proteomes" id="UP000824890"/>
    </source>
</evidence>
<name>A0ABQ7XQN3_BRANA</name>
<dbReference type="Proteomes" id="UP000824890">
    <property type="component" value="Unassembled WGS sequence"/>
</dbReference>